<organism evidence="2 3">
    <name type="scientific">Mycolicibacter kumamotonensis</name>
    <dbReference type="NCBI Taxonomy" id="354243"/>
    <lineage>
        <taxon>Bacteria</taxon>
        <taxon>Bacillati</taxon>
        <taxon>Actinomycetota</taxon>
        <taxon>Actinomycetes</taxon>
        <taxon>Mycobacteriales</taxon>
        <taxon>Mycobacteriaceae</taxon>
        <taxon>Mycolicibacter</taxon>
    </lineage>
</organism>
<dbReference type="EMBL" id="LFOE01000269">
    <property type="protein sequence ID" value="OBY28969.1"/>
    <property type="molecule type" value="Genomic_DNA"/>
</dbReference>
<comment type="caution">
    <text evidence="2">The sequence shown here is derived from an EMBL/GenBank/DDBJ whole genome shotgun (WGS) entry which is preliminary data.</text>
</comment>
<dbReference type="PATRIC" id="fig|354243.3.peg.5421"/>
<name>A0A1B8S895_9MYCO</name>
<reference evidence="2 3" key="1">
    <citation type="submission" date="2015-06" db="EMBL/GenBank/DDBJ databases">
        <title>Genome sequence of Mycobacterium kumamotonense strain Roo.</title>
        <authorList>
            <person name="Greninger A.L."/>
            <person name="Cunningham G."/>
            <person name="Miller S."/>
        </authorList>
    </citation>
    <scope>NUCLEOTIDE SEQUENCE [LARGE SCALE GENOMIC DNA]</scope>
    <source>
        <strain evidence="2 3">Roo</strain>
    </source>
</reference>
<evidence type="ECO:0000313" key="3">
    <source>
        <dbReference type="Proteomes" id="UP000092668"/>
    </source>
</evidence>
<dbReference type="Proteomes" id="UP000092668">
    <property type="component" value="Unassembled WGS sequence"/>
</dbReference>
<accession>A0A1B8S895</accession>
<dbReference type="InterPro" id="IPR022002">
    <property type="entry name" value="ChsH2_Znr"/>
</dbReference>
<gene>
    <name evidence="2" type="ORF">ACT18_25635</name>
</gene>
<proteinExistence type="predicted"/>
<evidence type="ECO:0000259" key="1">
    <source>
        <dbReference type="Pfam" id="PF12172"/>
    </source>
</evidence>
<dbReference type="Pfam" id="PF12172">
    <property type="entry name" value="zf-ChsH2"/>
    <property type="match status" value="1"/>
</dbReference>
<feature type="non-terminal residue" evidence="2">
    <location>
        <position position="39"/>
    </location>
</feature>
<keyword evidence="3" id="KW-1185">Reference proteome</keyword>
<protein>
    <submittedName>
        <fullName evidence="2">Benzoylsuccinyl-CoA thiolase</fullName>
    </submittedName>
</protein>
<evidence type="ECO:0000313" key="2">
    <source>
        <dbReference type="EMBL" id="OBY28969.1"/>
    </source>
</evidence>
<sequence length="39" mass="4048">MPAASSQPAIDGWYATDDAGLPHLIGAKCPQCGTYVFPP</sequence>
<dbReference type="AlphaFoldDB" id="A0A1B8S895"/>
<feature type="domain" description="ChsH2 rubredoxin-like zinc ribbon" evidence="1">
    <location>
        <begin position="19"/>
        <end position="39"/>
    </location>
</feature>
<dbReference type="RefSeq" id="WP_236734300.1">
    <property type="nucleotide sequence ID" value="NZ_LFOE01000269.1"/>
</dbReference>